<organism evidence="2">
    <name type="scientific">marine sediment metagenome</name>
    <dbReference type="NCBI Taxonomy" id="412755"/>
    <lineage>
        <taxon>unclassified sequences</taxon>
        <taxon>metagenomes</taxon>
        <taxon>ecological metagenomes</taxon>
    </lineage>
</organism>
<dbReference type="Pfam" id="PF16314">
    <property type="entry name" value="DUF4954"/>
    <property type="match status" value="1"/>
</dbReference>
<feature type="domain" description="DUF4954" evidence="1">
    <location>
        <begin position="1"/>
        <end position="242"/>
    </location>
</feature>
<dbReference type="EMBL" id="BARS01049134">
    <property type="protein sequence ID" value="GAG29829.1"/>
    <property type="molecule type" value="Genomic_DNA"/>
</dbReference>
<feature type="non-terminal residue" evidence="2">
    <location>
        <position position="242"/>
    </location>
</feature>
<gene>
    <name evidence="2" type="ORF">S01H1_73525</name>
</gene>
<feature type="non-terminal residue" evidence="2">
    <location>
        <position position="1"/>
    </location>
</feature>
<reference evidence="2" key="1">
    <citation type="journal article" date="2014" name="Front. Microbiol.">
        <title>High frequency of phylogenetically diverse reductive dehalogenase-homologous genes in deep subseafloor sedimentary metagenomes.</title>
        <authorList>
            <person name="Kawai M."/>
            <person name="Futagami T."/>
            <person name="Toyoda A."/>
            <person name="Takaki Y."/>
            <person name="Nishi S."/>
            <person name="Hori S."/>
            <person name="Arai W."/>
            <person name="Tsubouchi T."/>
            <person name="Morono Y."/>
            <person name="Uchiyama I."/>
            <person name="Ito T."/>
            <person name="Fujiyama A."/>
            <person name="Inagaki F."/>
            <person name="Takami H."/>
        </authorList>
    </citation>
    <scope>NUCLEOTIDE SEQUENCE</scope>
    <source>
        <strain evidence="2">Expedition CK06-06</strain>
    </source>
</reference>
<sequence>DWNQVFVADGFEASCIRNAHLLGRVEIGNLTGRVKTVRGLEKPCGIDNATIVNCTIGDHTRIANIGVHIANYDIADGVCIENVATMQTNPGTTFGNGIEVDVLNEAGGREVVLFNELSVQFAYIMCLHRYRPKLIERLKAIADSYVQTVRSDRGKIAGGARICSAEEIIDVNVGPYTIINGASSLINGTILSSQDAPTIVGAGVVAEDFIIAESSSVTGGAVLSKVFVGQGCQVGKQYSAEN</sequence>
<protein>
    <recommendedName>
        <fullName evidence="1">DUF4954 domain-containing protein</fullName>
    </recommendedName>
</protein>
<dbReference type="InterPro" id="IPR032533">
    <property type="entry name" value="DUF4954"/>
</dbReference>
<name>X0WFT4_9ZZZZ</name>
<proteinExistence type="predicted"/>
<evidence type="ECO:0000259" key="1">
    <source>
        <dbReference type="Pfam" id="PF16314"/>
    </source>
</evidence>
<dbReference type="AlphaFoldDB" id="X0WFT4"/>
<comment type="caution">
    <text evidence="2">The sequence shown here is derived from an EMBL/GenBank/DDBJ whole genome shotgun (WGS) entry which is preliminary data.</text>
</comment>
<evidence type="ECO:0000313" key="2">
    <source>
        <dbReference type="EMBL" id="GAG29829.1"/>
    </source>
</evidence>
<accession>X0WFT4</accession>